<dbReference type="AlphaFoldDB" id="A0A485KYV9"/>
<accession>A0A485KYV9</accession>
<reference evidence="4 5" key="1">
    <citation type="submission" date="2019-03" db="EMBL/GenBank/DDBJ databases">
        <authorList>
            <person name="Gaulin E."/>
            <person name="Dumas B."/>
        </authorList>
    </citation>
    <scope>NUCLEOTIDE SEQUENCE [LARGE SCALE GENOMIC DNA]</scope>
    <source>
        <strain evidence="4">CBS 568.67</strain>
    </source>
</reference>
<proteinExistence type="predicted"/>
<reference evidence="3" key="2">
    <citation type="submission" date="2019-06" db="EMBL/GenBank/DDBJ databases">
        <title>Genomics analysis of Aphanomyces spp. identifies a new class of oomycete effector associated with host adaptation.</title>
        <authorList>
            <person name="Gaulin E."/>
        </authorList>
    </citation>
    <scope>NUCLEOTIDE SEQUENCE</scope>
    <source>
        <strain evidence="3">CBS 578.67</strain>
    </source>
</reference>
<dbReference type="Proteomes" id="UP000332933">
    <property type="component" value="Unassembled WGS sequence"/>
</dbReference>
<feature type="region of interest" description="Disordered" evidence="1">
    <location>
        <begin position="189"/>
        <end position="228"/>
    </location>
</feature>
<protein>
    <submittedName>
        <fullName evidence="4">Aste57867_13625 protein</fullName>
    </submittedName>
</protein>
<feature type="chain" id="PRO_5036116245" evidence="2">
    <location>
        <begin position="22"/>
        <end position="340"/>
    </location>
</feature>
<organism evidence="4 5">
    <name type="scientific">Aphanomyces stellatus</name>
    <dbReference type="NCBI Taxonomy" id="120398"/>
    <lineage>
        <taxon>Eukaryota</taxon>
        <taxon>Sar</taxon>
        <taxon>Stramenopiles</taxon>
        <taxon>Oomycota</taxon>
        <taxon>Saprolegniomycetes</taxon>
        <taxon>Saprolegniales</taxon>
        <taxon>Verrucalvaceae</taxon>
        <taxon>Aphanomyces</taxon>
    </lineage>
</organism>
<dbReference type="PANTHER" id="PTHR33488">
    <property type="entry name" value="ZGC:162509"/>
    <property type="match status" value="1"/>
</dbReference>
<keyword evidence="5" id="KW-1185">Reference proteome</keyword>
<evidence type="ECO:0000313" key="3">
    <source>
        <dbReference type="EMBL" id="KAF0695585.1"/>
    </source>
</evidence>
<gene>
    <name evidence="4" type="primary">Aste57867_13625</name>
    <name evidence="3" type="ORF">As57867_013575</name>
    <name evidence="4" type="ORF">ASTE57867_13625</name>
</gene>
<feature type="region of interest" description="Disordered" evidence="1">
    <location>
        <begin position="298"/>
        <end position="340"/>
    </location>
</feature>
<keyword evidence="2" id="KW-0732">Signal</keyword>
<sequence length="340" mass="37368">MAAPMCVVLIAKCMAVTTSSGDVGLEECHPEPGFKYVSQPKSLRACLRQVCNETYDAMATAPANLLAISLASGGIPDHIRTMYEALTVYSPVDMEVCMLLEAEFDQSEVAKCARNADDVNCKFQSATNLLNDVLACCEGKKGMSEREATKTNQDKEAYGRSLEYAKENLRKFDEQMQANAVERETIQKEIDSQASTTSPRRAFFGSTSPADPMPRPTTPRDPVPGANTEDLHVIDCTYEHLLACSLEDKTTLESLATDFKNMHQAMVKSKHKKMVAFMERHTETGRSEYLAIAPPAQKKEFDRQASEVEAEAVADAGAAASAQQEEEGQAKRARFAYEGH</sequence>
<name>A0A485KYV9_9STRA</name>
<dbReference type="EMBL" id="CAADRA010005487">
    <property type="protein sequence ID" value="VFT90462.1"/>
    <property type="molecule type" value="Genomic_DNA"/>
</dbReference>
<dbReference type="PANTHER" id="PTHR33488:SF2">
    <property type="entry name" value="EARLY ENDOSOME ANTIGEN 1-LIKE"/>
    <property type="match status" value="1"/>
</dbReference>
<dbReference type="OrthoDB" id="5406275at2759"/>
<evidence type="ECO:0000256" key="2">
    <source>
        <dbReference type="SAM" id="SignalP"/>
    </source>
</evidence>
<evidence type="ECO:0000313" key="4">
    <source>
        <dbReference type="EMBL" id="VFT90462.1"/>
    </source>
</evidence>
<feature type="signal peptide" evidence="2">
    <location>
        <begin position="1"/>
        <end position="21"/>
    </location>
</feature>
<dbReference type="EMBL" id="VJMH01005466">
    <property type="protein sequence ID" value="KAF0695585.1"/>
    <property type="molecule type" value="Genomic_DNA"/>
</dbReference>
<feature type="compositionally biased region" description="Pro residues" evidence="1">
    <location>
        <begin position="211"/>
        <end position="222"/>
    </location>
</feature>
<feature type="compositionally biased region" description="Low complexity" evidence="1">
    <location>
        <begin position="311"/>
        <end position="323"/>
    </location>
</feature>
<evidence type="ECO:0000256" key="1">
    <source>
        <dbReference type="SAM" id="MobiDB-lite"/>
    </source>
</evidence>
<evidence type="ECO:0000313" key="5">
    <source>
        <dbReference type="Proteomes" id="UP000332933"/>
    </source>
</evidence>